<evidence type="ECO:0000313" key="4">
    <source>
        <dbReference type="EMBL" id="KHN95937.1"/>
    </source>
</evidence>
<comment type="caution">
    <text evidence="4">The sequence shown here is derived from an EMBL/GenBank/DDBJ whole genome shotgun (WGS) entry which is preliminary data.</text>
</comment>
<dbReference type="EMBL" id="AZHE01000019">
    <property type="protein sequence ID" value="KHN95937.1"/>
    <property type="molecule type" value="Genomic_DNA"/>
</dbReference>
<feature type="region of interest" description="Disordered" evidence="1">
    <location>
        <begin position="172"/>
        <end position="196"/>
    </location>
</feature>
<dbReference type="GeneID" id="63740754"/>
<keyword evidence="2" id="KW-0812">Transmembrane</keyword>
<feature type="signal peptide" evidence="3">
    <location>
        <begin position="1"/>
        <end position="29"/>
    </location>
</feature>
<feature type="compositionally biased region" description="Polar residues" evidence="1">
    <location>
        <begin position="275"/>
        <end position="293"/>
    </location>
</feature>
<keyword evidence="3" id="KW-0732">Signal</keyword>
<feature type="chain" id="PRO_5002079448" evidence="3">
    <location>
        <begin position="30"/>
        <end position="352"/>
    </location>
</feature>
<evidence type="ECO:0000256" key="1">
    <source>
        <dbReference type="SAM" id="MobiDB-lite"/>
    </source>
</evidence>
<feature type="region of interest" description="Disordered" evidence="1">
    <location>
        <begin position="250"/>
        <end position="322"/>
    </location>
</feature>
<keyword evidence="2" id="KW-0472">Membrane</keyword>
<feature type="region of interest" description="Disordered" evidence="1">
    <location>
        <begin position="120"/>
        <end position="156"/>
    </location>
</feature>
<protein>
    <submittedName>
        <fullName evidence="4">Uncharacterized protein</fullName>
    </submittedName>
</protein>
<organism evidence="4 5">
    <name type="scientific">Metarhizium album (strain ARSEF 1941)</name>
    <dbReference type="NCBI Taxonomy" id="1081103"/>
    <lineage>
        <taxon>Eukaryota</taxon>
        <taxon>Fungi</taxon>
        <taxon>Dikarya</taxon>
        <taxon>Ascomycota</taxon>
        <taxon>Pezizomycotina</taxon>
        <taxon>Sordariomycetes</taxon>
        <taxon>Hypocreomycetidae</taxon>
        <taxon>Hypocreales</taxon>
        <taxon>Clavicipitaceae</taxon>
        <taxon>Metarhizium</taxon>
    </lineage>
</organism>
<dbReference type="AlphaFoldDB" id="A0A0B2WR16"/>
<evidence type="ECO:0000256" key="3">
    <source>
        <dbReference type="SAM" id="SignalP"/>
    </source>
</evidence>
<evidence type="ECO:0000313" key="5">
    <source>
        <dbReference type="Proteomes" id="UP000030816"/>
    </source>
</evidence>
<gene>
    <name evidence="4" type="ORF">MAM_06299</name>
</gene>
<feature type="compositionally biased region" description="Polar residues" evidence="1">
    <location>
        <begin position="174"/>
        <end position="188"/>
    </location>
</feature>
<dbReference type="OrthoDB" id="5311469at2759"/>
<name>A0A0B2WR16_METAS</name>
<reference evidence="4 5" key="1">
    <citation type="journal article" date="2014" name="Proc. Natl. Acad. Sci. U.S.A.">
        <title>Trajectory and genomic determinants of fungal-pathogen speciation and host adaptation.</title>
        <authorList>
            <person name="Hu X."/>
            <person name="Xiao G."/>
            <person name="Zheng P."/>
            <person name="Shang Y."/>
            <person name="Su Y."/>
            <person name="Zhang X."/>
            <person name="Liu X."/>
            <person name="Zhan S."/>
            <person name="St Leger R.J."/>
            <person name="Wang C."/>
        </authorList>
    </citation>
    <scope>NUCLEOTIDE SEQUENCE [LARGE SCALE GENOMIC DNA]</scope>
    <source>
        <strain evidence="4 5">ARSEF 1941</strain>
    </source>
</reference>
<proteinExistence type="predicted"/>
<evidence type="ECO:0000256" key="2">
    <source>
        <dbReference type="SAM" id="Phobius"/>
    </source>
</evidence>
<keyword evidence="5" id="KW-1185">Reference proteome</keyword>
<keyword evidence="2" id="KW-1133">Transmembrane helix</keyword>
<dbReference type="HOGENOM" id="CLU_066667_0_0_1"/>
<accession>A0A0B2WR16</accession>
<feature type="compositionally biased region" description="Low complexity" evidence="1">
    <location>
        <begin position="124"/>
        <end position="156"/>
    </location>
</feature>
<dbReference type="STRING" id="1081103.A0A0B2WR16"/>
<dbReference type="RefSeq" id="XP_040677003.1">
    <property type="nucleotide sequence ID" value="XM_040825097.1"/>
</dbReference>
<sequence length="352" mass="36502">MAPKRMRFSFSSCPPLLLLLPVLVPTVLSYDSDFGFYSKDSQPCLDSASKSSQCTGGDAQELNQCLCSNGGNFIINAALCLGDKDPLDLSRVYQIMADACSVSKTPISVSEKAFLDAGTEGDFTTHPSTKTSATSSTRTSTRTITRTATGTSPATSTATATLTLMSAVSSTLTGKSGTASPTQSNPSSGADVDTKSSGLAKGPMIGLAVGASVVGTALISALFLFLRHRQKKVEDETSPMMAQNDYYKRDTATTFPPTEPSPPLPLAGSDAKASWGSSPSPAYPSSTDFNKSPGQYAGPYAAPTPQDSTAMHGAPSPAAFEMDASATPTPALVEAPVEMEGCAPPTHHQSRQ</sequence>
<feature type="transmembrane region" description="Helical" evidence="2">
    <location>
        <begin position="204"/>
        <end position="226"/>
    </location>
</feature>
<dbReference type="Proteomes" id="UP000030816">
    <property type="component" value="Unassembled WGS sequence"/>
</dbReference>